<feature type="region of interest" description="Disordered" evidence="1">
    <location>
        <begin position="1886"/>
        <end position="2046"/>
    </location>
</feature>
<evidence type="ECO:0000256" key="1">
    <source>
        <dbReference type="SAM" id="MobiDB-lite"/>
    </source>
</evidence>
<feature type="region of interest" description="Disordered" evidence="1">
    <location>
        <begin position="2666"/>
        <end position="2760"/>
    </location>
</feature>
<reference evidence="4" key="1">
    <citation type="submission" date="2015-02" db="EMBL/GenBank/DDBJ databases">
        <title>Genome sequencing for Strongylocentrotus purpuratus.</title>
        <authorList>
            <person name="Murali S."/>
            <person name="Liu Y."/>
            <person name="Vee V."/>
            <person name="English A."/>
            <person name="Wang M."/>
            <person name="Skinner E."/>
            <person name="Han Y."/>
            <person name="Muzny D.M."/>
            <person name="Worley K.C."/>
            <person name="Gibbs R.A."/>
        </authorList>
    </citation>
    <scope>NUCLEOTIDE SEQUENCE</scope>
</reference>
<feature type="region of interest" description="Disordered" evidence="1">
    <location>
        <begin position="985"/>
        <end position="1011"/>
    </location>
</feature>
<evidence type="ECO:0000313" key="4">
    <source>
        <dbReference type="Proteomes" id="UP000007110"/>
    </source>
</evidence>
<feature type="compositionally biased region" description="Basic and acidic residues" evidence="1">
    <location>
        <begin position="1144"/>
        <end position="1161"/>
    </location>
</feature>
<dbReference type="Gene3D" id="3.90.228.10">
    <property type="match status" value="1"/>
</dbReference>
<dbReference type="GeneID" id="755431"/>
<feature type="compositionally biased region" description="Polar residues" evidence="1">
    <location>
        <begin position="554"/>
        <end position="563"/>
    </location>
</feature>
<feature type="compositionally biased region" description="Basic and acidic residues" evidence="1">
    <location>
        <begin position="2086"/>
        <end position="2100"/>
    </location>
</feature>
<feature type="region of interest" description="Disordered" evidence="1">
    <location>
        <begin position="2086"/>
        <end position="2227"/>
    </location>
</feature>
<evidence type="ECO:0000313" key="3">
    <source>
        <dbReference type="EnsemblMetazoa" id="XP_030828600"/>
    </source>
</evidence>
<dbReference type="EnsemblMetazoa" id="XM_030972740">
    <property type="protein sequence ID" value="XP_030828600"/>
    <property type="gene ID" value="LOC755431"/>
</dbReference>
<evidence type="ECO:0000259" key="2">
    <source>
        <dbReference type="Pfam" id="PF12509"/>
    </source>
</evidence>
<feature type="region of interest" description="Disordered" evidence="1">
    <location>
        <begin position="1820"/>
        <end position="1839"/>
    </location>
</feature>
<dbReference type="PANTHER" id="PTHR16207:SF11">
    <property type="entry name" value="SET DOMAIN-CONTAINING PROTEIN"/>
    <property type="match status" value="1"/>
</dbReference>
<feature type="compositionally biased region" description="Polar residues" evidence="1">
    <location>
        <begin position="1917"/>
        <end position="1935"/>
    </location>
</feature>
<organism evidence="3 4">
    <name type="scientific">Strongylocentrotus purpuratus</name>
    <name type="common">Purple sea urchin</name>
    <dbReference type="NCBI Taxonomy" id="7668"/>
    <lineage>
        <taxon>Eukaryota</taxon>
        <taxon>Metazoa</taxon>
        <taxon>Echinodermata</taxon>
        <taxon>Eleutherozoa</taxon>
        <taxon>Echinozoa</taxon>
        <taxon>Echinoidea</taxon>
        <taxon>Euechinoidea</taxon>
        <taxon>Echinacea</taxon>
        <taxon>Camarodonta</taxon>
        <taxon>Echinidea</taxon>
        <taxon>Strongylocentrotidae</taxon>
        <taxon>Strongylocentrotus</taxon>
    </lineage>
</organism>
<protein>
    <recommendedName>
        <fullName evidence="2">TASOR pseudo-PARP domain-containing protein</fullName>
    </recommendedName>
</protein>
<feature type="compositionally biased region" description="Basic and acidic residues" evidence="1">
    <location>
        <begin position="2211"/>
        <end position="2227"/>
    </location>
</feature>
<dbReference type="InterPro" id="IPR046432">
    <property type="entry name" value="TASOR"/>
</dbReference>
<dbReference type="KEGG" id="spu:755431"/>
<feature type="compositionally biased region" description="Basic and acidic residues" evidence="1">
    <location>
        <begin position="1344"/>
        <end position="1356"/>
    </location>
</feature>
<feature type="compositionally biased region" description="Polar residues" evidence="1">
    <location>
        <begin position="1365"/>
        <end position="1375"/>
    </location>
</feature>
<feature type="region of interest" description="Disordered" evidence="1">
    <location>
        <begin position="539"/>
        <end position="565"/>
    </location>
</feature>
<feature type="compositionally biased region" description="Polar residues" evidence="1">
    <location>
        <begin position="2727"/>
        <end position="2743"/>
    </location>
</feature>
<feature type="region of interest" description="Disordered" evidence="1">
    <location>
        <begin position="599"/>
        <end position="817"/>
    </location>
</feature>
<dbReference type="OrthoDB" id="5960959at2759"/>
<proteinExistence type="predicted"/>
<feature type="compositionally biased region" description="Basic and acidic residues" evidence="1">
    <location>
        <begin position="2107"/>
        <end position="2131"/>
    </location>
</feature>
<feature type="compositionally biased region" description="Basic and acidic residues" evidence="1">
    <location>
        <begin position="1"/>
        <end position="24"/>
    </location>
</feature>
<feature type="compositionally biased region" description="Basic and acidic residues" evidence="1">
    <location>
        <begin position="1077"/>
        <end position="1130"/>
    </location>
</feature>
<feature type="region of interest" description="Disordered" evidence="1">
    <location>
        <begin position="1337"/>
        <end position="1428"/>
    </location>
</feature>
<name>A0A7M7MYS1_STRPU</name>
<feature type="compositionally biased region" description="Basic and acidic residues" evidence="1">
    <location>
        <begin position="2015"/>
        <end position="2026"/>
    </location>
</feature>
<feature type="compositionally biased region" description="Basic and acidic residues" evidence="1">
    <location>
        <begin position="2159"/>
        <end position="2187"/>
    </location>
</feature>
<feature type="compositionally biased region" description="Basic and acidic residues" evidence="1">
    <location>
        <begin position="903"/>
        <end position="935"/>
    </location>
</feature>
<feature type="region of interest" description="Disordered" evidence="1">
    <location>
        <begin position="1704"/>
        <end position="1748"/>
    </location>
</feature>
<feature type="compositionally biased region" description="Basic and acidic residues" evidence="1">
    <location>
        <begin position="1891"/>
        <end position="1900"/>
    </location>
</feature>
<feature type="compositionally biased region" description="Polar residues" evidence="1">
    <location>
        <begin position="891"/>
        <end position="902"/>
    </location>
</feature>
<feature type="compositionally biased region" description="Polar residues" evidence="1">
    <location>
        <begin position="1820"/>
        <end position="1833"/>
    </location>
</feature>
<feature type="region of interest" description="Disordered" evidence="1">
    <location>
        <begin position="1278"/>
        <end position="1298"/>
    </location>
</feature>
<dbReference type="Proteomes" id="UP000007110">
    <property type="component" value="Unassembled WGS sequence"/>
</dbReference>
<dbReference type="OMA" id="SHDEGVI"/>
<feature type="compositionally biased region" description="Polar residues" evidence="1">
    <location>
        <begin position="769"/>
        <end position="787"/>
    </location>
</feature>
<feature type="domain" description="TASOR pseudo-PARP" evidence="2">
    <location>
        <begin position="106"/>
        <end position="255"/>
    </location>
</feature>
<sequence>MMVGNDQKKTKSRTKESKTGDNMKKSSSRSGRTSPGLNVKRFTIPKKQKELLNEVELDSSEYLREVLPIIQQGYRESSSKNKFNYEKVQLIHNPVLKKEFIEKKREMKDAGRNEKELIESYAFLYVKTEEKAKQLCQESLHTGTKEKRKHCLGSPSMGVHVCRYSDVLHRNTVPKEGILLLVKVLKGKVKAVPLVYGAAEILEPTPNYDCHVAKNSGEEIPSSASHRLFDSSELFIYDFDEDEVEFRKRPRNICPYAVVHFTYSDTGVASALPSSSNFNRTPVASSNETTPSRNISVPDTVGIAVVAPCFPRDEIFTQLPMSDADRPFIEKYKEYSERSYRVWSGELLNKNGNSCRVSLLSFGLSFLPCKMPEALQACKAVRMKELRLPTKVFTGTVPVLSRVKEAQANGKYYWYAELHSLSLDDKVYSRFLNYLSEKELVLKKELGDKVLLYILPTGKTTQNLGLTASSHPKILHCLVESYVPMVSHLTDITVKQPRHQVKPNLESAPIHDIDKDHLKRLRFQSSLAKLFYEQNRELKDNGVPGDLEEIPLPRQSSVEQSSIEPDEPVVETVIEMSPASPDEQVDENLNSYIPRSQHLEHQQSNQRTAAYAKPEASPVDEHDWNNYPNDWRSEHPSSTPSWDHSHPQPNHQKEQSRHRVETKESRDPRVHIHKQLQPGGEPSNHHVSQQSPSSHPPSSNPGEHHRLGHQQYEQQSGQPENQSGHQSYERQSSMEWGPPKGSPRGRGSQSRSHQESYHHHQKHPPKPPDSQQYKRQASSDWPSQQPSAKHKPNHDKRPLEASQGDLPPQIKEVASKVHKMLTSGLDLGLRGAAGDANVQTVQEETDDEKIARMRATLQALVEERERLAKSNSDKDSADPPTSVPPPKGNEVLSTPPTIMDTTSEPKHPSQDSPKESTVVEKPNKTIVVEKPKGDAQTKGNGNEADVRMEERVDVYKEEAMDIVDSDEGEEEAKIVQEKDIVKRKLEESEEPAKKKMRVDDVPTAEAEKDKGDVTKAYPVVPESVVQKNIAVYGVKTVSKPISRTDSTEQQSQGATNQKPISAKGLVDPKQPEPMTKTQKDQNKIQAPEKKPKSDVGEKNRVSQTLEKKPKSDVGEKNRVSKKSESADKPSKVSNEITSASQMREYLERRHSSDKKGSKEHISSASEMKMFLENPDKVSIKPRRIKSASEMRQFLNQPFTRDKSSKTPGFEGHKGRPTAAAPDNTPQYPELEGKSRDDLLKNHDGELPSNHLQNFLSTHHQITWSLSQGVRVTVGREMAGARLGPPPPGAKKEGMEEEEDDCTSSITAVCHGSYRSMNGTQPDTSTKEGLADQIRQVIHHSQPVKKVEARKVKEIQKGGKQRRKSSTQLSTESQDQGRGESPANIPDGKKRDNSKSTSKKQPGNIKLTTKKSHLSKVETLSHAVGSKETSLQVPMKHIKLKIKKIKKSCTTISSSGEAAEKEKVPTQARHAMDSTRGLSQKKNNNNKDNSVTQTDTPSGPYVSGKYLPKTKLNHQSSADKMIDRAQAAVDVTEAVRDMVTCLSTDEIRQLLGVFDDLFSSRPDTNQSQPVPSDNKDCFDAMQLSTVDPQSCGDAGHSGMQREDQGGGDKEKMVLISPKKSVSKKSSDRKDHLADQGSPSQNKKKAECQVDDVEQLEEDHPLEQKMEAGRIVADTKQLGEDYPMKQGVPLLHKVEAEHLVGDVKLFTDNHPQEMPTLTLEIDEKEKPGGDTEPTEDEDTLPYPLEPVQDGASGIDEACIHLYDSDRWSELDEDMQADASKEHTPQKSAKQSRKVQPLDVAATSLEKTKQLVKDSAGETAVSLVSDTAQSKPSNKVSAAKNPQRADMLSILIRECANKTPIKKVTEKEHREGSKRVPVSIFERLSAVQPKTRNVVKDEKKSADYHGISLESGDKVKRNDSPQPTSSLPALPEASQSELAISVDKGTEKDEKTTRVTVFDRLNTKQPGQEPQKKRVSVFDRLYVPKTVKPEPTLTEPSNLERVSAFDRLSSRKITKTSTQEKEKQKEDTSSRSSSLKVKKEKTTAKSVLSSKVNKVDSGKVTAGVASSVGTVKPLKARGVVQKDMLKDVLKSKKRELPKEDVSANKKYKLAIKDQQKENVTSKKEDKFVSKDPVRRAQIYNDLPRETVASSNKNKQTTKSHGKREEKVIDLQRKRDTSSKKPLPDPRDQARREKRHVSRTYEERKDKEHRRHGSRGRDSEHSSVSTKEDSDTIRKNILKKANDLAPDFSKYVVSGRYLELEGKSPSLLNDPDPVETLSNNITDRAGLEKCSNMAKEKTAVDGYPREVQSKCVSNTTNVAIQNNEEIQPFSFQESYLVLDQTQRDINYSQVNEQQIHTISVIGGSTANSMRPFHEMSVDNDAITNGLPDDLPLDRIAIMGNREGDGSSSEKIQTQILGEPYNSVSPEPSTILSPETKRAFEQALKGSIGSPTKQDYRPESPTNSISSLSNGHQDQVLTKNDVPPPTSSYEESTSTFTQITYERDEPCQDHEDSRKVKTSLKAPSSRQVYCGNRFHPYDKRLKTFQGHCHNLREPETAELIANFCKEEYRLRKLRAAARVSALSKEEEFFDQARLSPSRFGSLNEMSHDEGVIQRSEEVEMTHSREGAGDAVAGQREDKLQILDKQIKDLTASGSGIQDFFILDANVYPIKNGDDSALSGVPPKTRARRGRGRGRPHARRHGPPPHPYQIRTHYQGHPSTSRDYSQDRWNGPSDRSWNGPSQRSMNQWDRSPRHSPQRNFQYRKGH</sequence>
<feature type="compositionally biased region" description="Basic and acidic residues" evidence="1">
    <location>
        <begin position="1598"/>
        <end position="1611"/>
    </location>
</feature>
<feature type="region of interest" description="Disordered" evidence="1">
    <location>
        <begin position="1768"/>
        <end position="1796"/>
    </location>
</feature>
<feature type="compositionally biased region" description="Polar residues" evidence="1">
    <location>
        <begin position="1131"/>
        <end position="1141"/>
    </location>
</feature>
<feature type="compositionally biased region" description="Basic and acidic residues" evidence="1">
    <location>
        <begin position="861"/>
        <end position="877"/>
    </location>
</feature>
<feature type="region of interest" description="Disordered" evidence="1">
    <location>
        <begin position="1028"/>
        <end position="1245"/>
    </location>
</feature>
<feature type="compositionally biased region" description="Basic and acidic residues" evidence="1">
    <location>
        <begin position="1941"/>
        <end position="1950"/>
    </location>
</feature>
<dbReference type="Pfam" id="PF12509">
    <property type="entry name" value="DUF3715"/>
    <property type="match status" value="1"/>
</dbReference>
<feature type="region of interest" description="Disordered" evidence="1">
    <location>
        <begin position="2441"/>
        <end position="2488"/>
    </location>
</feature>
<feature type="compositionally biased region" description="Basic residues" evidence="1">
    <location>
        <begin position="2747"/>
        <end position="2760"/>
    </location>
</feature>
<dbReference type="GO" id="GO:0045814">
    <property type="term" value="P:negative regulation of gene expression, epigenetic"/>
    <property type="evidence" value="ECO:0007669"/>
    <property type="project" value="InterPro"/>
</dbReference>
<feature type="compositionally biased region" description="Basic and acidic residues" evidence="1">
    <location>
        <begin position="643"/>
        <end position="670"/>
    </location>
</feature>
<feature type="region of interest" description="Disordered" evidence="1">
    <location>
        <begin position="1584"/>
        <end position="1650"/>
    </location>
</feature>
<dbReference type="GO" id="GO:0005654">
    <property type="term" value="C:nucleoplasm"/>
    <property type="evidence" value="ECO:0000318"/>
    <property type="project" value="GO_Central"/>
</dbReference>
<feature type="compositionally biased region" description="Polar residues" evidence="1">
    <location>
        <begin position="2455"/>
        <end position="2473"/>
    </location>
</feature>
<reference evidence="3" key="2">
    <citation type="submission" date="2021-01" db="UniProtKB">
        <authorList>
            <consortium name="EnsemblMetazoa"/>
        </authorList>
    </citation>
    <scope>IDENTIFICATION</scope>
</reference>
<feature type="region of interest" description="Disordered" evidence="1">
    <location>
        <begin position="1451"/>
        <end position="1506"/>
    </location>
</feature>
<accession>A0A7M7MYS1</accession>
<feature type="region of interest" description="Disordered" evidence="1">
    <location>
        <begin position="854"/>
        <end position="950"/>
    </location>
</feature>
<feature type="compositionally biased region" description="Polar residues" evidence="1">
    <location>
        <begin position="1039"/>
        <end position="1059"/>
    </location>
</feature>
<dbReference type="RefSeq" id="XP_030828600.1">
    <property type="nucleotide sequence ID" value="XM_030972740.1"/>
</dbReference>
<feature type="region of interest" description="Disordered" evidence="1">
    <location>
        <begin position="1"/>
        <end position="38"/>
    </location>
</feature>
<feature type="compositionally biased region" description="Polar residues" evidence="1">
    <location>
        <begin position="711"/>
        <end position="734"/>
    </location>
</feature>
<dbReference type="InParanoid" id="A0A7M7MYS1"/>
<dbReference type="PANTHER" id="PTHR16207">
    <property type="entry name" value="SET DOMAIN-CONTAINING PROTEIN"/>
    <property type="match status" value="1"/>
</dbReference>
<dbReference type="InterPro" id="IPR022188">
    <property type="entry name" value="TASOR_DUF3715"/>
</dbReference>
<feature type="compositionally biased region" description="Basic and acidic residues" evidence="1">
    <location>
        <begin position="1230"/>
        <end position="1245"/>
    </location>
</feature>
<feature type="compositionally biased region" description="Basic and acidic residues" evidence="1">
    <location>
        <begin position="1623"/>
        <end position="1632"/>
    </location>
</feature>
<feature type="compositionally biased region" description="Basic residues" evidence="1">
    <location>
        <begin position="2679"/>
        <end position="2697"/>
    </location>
</feature>
<keyword evidence="4" id="KW-1185">Reference proteome</keyword>